<protein>
    <recommendedName>
        <fullName evidence="5">Cytochrome c domain-containing protein</fullName>
    </recommendedName>
</protein>
<keyword evidence="1 3" id="KW-0479">Metal-binding</keyword>
<evidence type="ECO:0000259" key="5">
    <source>
        <dbReference type="PROSITE" id="PS51007"/>
    </source>
</evidence>
<reference evidence="6 7" key="1">
    <citation type="journal article" date="2018" name="Nat. Biotechnol.">
        <title>A standardized bacterial taxonomy based on genome phylogeny substantially revises the tree of life.</title>
        <authorList>
            <person name="Parks D.H."/>
            <person name="Chuvochina M."/>
            <person name="Waite D.W."/>
            <person name="Rinke C."/>
            <person name="Skarshewski A."/>
            <person name="Chaumeil P.A."/>
            <person name="Hugenholtz P."/>
        </authorList>
    </citation>
    <scope>NUCLEOTIDE SEQUENCE [LARGE SCALE GENOMIC DNA]</scope>
    <source>
        <strain evidence="6">UBA9169</strain>
    </source>
</reference>
<keyword evidence="2 3" id="KW-0408">Iron</keyword>
<dbReference type="GO" id="GO:0046872">
    <property type="term" value="F:metal ion binding"/>
    <property type="evidence" value="ECO:0007669"/>
    <property type="project" value="UniProtKB-KW"/>
</dbReference>
<feature type="chain" id="PRO_5016830994" description="Cytochrome c domain-containing protein" evidence="4">
    <location>
        <begin position="23"/>
        <end position="211"/>
    </location>
</feature>
<proteinExistence type="predicted"/>
<feature type="signal peptide" evidence="4">
    <location>
        <begin position="1"/>
        <end position="22"/>
    </location>
</feature>
<evidence type="ECO:0000256" key="2">
    <source>
        <dbReference type="ARBA" id="ARBA00023004"/>
    </source>
</evidence>
<dbReference type="GO" id="GO:0020037">
    <property type="term" value="F:heme binding"/>
    <property type="evidence" value="ECO:0007669"/>
    <property type="project" value="InterPro"/>
</dbReference>
<keyword evidence="3" id="KW-0349">Heme</keyword>
<dbReference type="GO" id="GO:0009055">
    <property type="term" value="F:electron transfer activity"/>
    <property type="evidence" value="ECO:0007669"/>
    <property type="project" value="InterPro"/>
</dbReference>
<gene>
    <name evidence="6" type="ORF">DCS45_09770</name>
</gene>
<evidence type="ECO:0000256" key="4">
    <source>
        <dbReference type="SAM" id="SignalP"/>
    </source>
</evidence>
<organism evidence="6 7">
    <name type="scientific">Roseovarius nubinhibens</name>
    <dbReference type="NCBI Taxonomy" id="314263"/>
    <lineage>
        <taxon>Bacteria</taxon>
        <taxon>Pseudomonadati</taxon>
        <taxon>Pseudomonadota</taxon>
        <taxon>Alphaproteobacteria</taxon>
        <taxon>Rhodobacterales</taxon>
        <taxon>Roseobacteraceae</taxon>
        <taxon>Roseovarius</taxon>
    </lineage>
</organism>
<dbReference type="SUPFAM" id="SSF48695">
    <property type="entry name" value="Multiheme cytochromes"/>
    <property type="match status" value="1"/>
</dbReference>
<evidence type="ECO:0000313" key="7">
    <source>
        <dbReference type="Proteomes" id="UP000264719"/>
    </source>
</evidence>
<evidence type="ECO:0000256" key="3">
    <source>
        <dbReference type="PROSITE-ProRule" id="PRU00433"/>
    </source>
</evidence>
<dbReference type="RefSeq" id="WP_339855737.1">
    <property type="nucleotide sequence ID" value="NZ_CAXAXR010000025.1"/>
</dbReference>
<dbReference type="InterPro" id="IPR036280">
    <property type="entry name" value="Multihaem_cyt_sf"/>
</dbReference>
<evidence type="ECO:0000313" key="6">
    <source>
        <dbReference type="EMBL" id="HAR52147.1"/>
    </source>
</evidence>
<evidence type="ECO:0000256" key="1">
    <source>
        <dbReference type="ARBA" id="ARBA00022723"/>
    </source>
</evidence>
<comment type="caution">
    <text evidence="6">The sequence shown here is derived from an EMBL/GenBank/DDBJ whole genome shotgun (WGS) entry which is preliminary data.</text>
</comment>
<keyword evidence="4" id="KW-0732">Signal</keyword>
<feature type="domain" description="Cytochrome c" evidence="5">
    <location>
        <begin position="38"/>
        <end position="206"/>
    </location>
</feature>
<dbReference type="Proteomes" id="UP000264719">
    <property type="component" value="Unassembled WGS sequence"/>
</dbReference>
<dbReference type="PROSITE" id="PS51007">
    <property type="entry name" value="CYTC"/>
    <property type="match status" value="1"/>
</dbReference>
<dbReference type="InterPro" id="IPR009056">
    <property type="entry name" value="Cyt_c-like_dom"/>
</dbReference>
<dbReference type="AlphaFoldDB" id="A0A348WC85"/>
<accession>A0A348WC85</accession>
<dbReference type="EMBL" id="DMVW01000096">
    <property type="protein sequence ID" value="HAR52147.1"/>
    <property type="molecule type" value="Genomic_DNA"/>
</dbReference>
<name>A0A348WC85_9RHOB</name>
<sequence>MNRRLLGALSLTILATAPQARAEAAPPAVINAPAEGSVSQPDGLRAFDRIYEVVSHPRCANCHTGPENIPMWFGGSAGPSQPHGMNITAGQSRSGAETLPCATCHMTTKDLGGDRPAPPRAGLDWRLAPVAFEWFGKSPAEICAQLSDPDRTGGRDWRGLAEHLVEDAGHHGFVLWGWSPGEGRDPAPYSLQAHVDDVLAWGAAGMPCPTP</sequence>